<dbReference type="Pfam" id="PF02049">
    <property type="entry name" value="FliE"/>
    <property type="match status" value="1"/>
</dbReference>
<dbReference type="EMBL" id="MWIO01000013">
    <property type="protein sequence ID" value="THD08970.1"/>
    <property type="molecule type" value="Genomic_DNA"/>
</dbReference>
<comment type="similarity">
    <text evidence="2 5">Belongs to the FliE family.</text>
</comment>
<dbReference type="GO" id="GO:0071973">
    <property type="term" value="P:bacterial-type flagellum-dependent cell motility"/>
    <property type="evidence" value="ECO:0007669"/>
    <property type="project" value="InterPro"/>
</dbReference>
<proteinExistence type="inferred from homology"/>
<keyword evidence="7" id="KW-1185">Reference proteome</keyword>
<keyword evidence="6" id="KW-0966">Cell projection</keyword>
<evidence type="ECO:0000313" key="7">
    <source>
        <dbReference type="Proteomes" id="UP000306317"/>
    </source>
</evidence>
<protein>
    <recommendedName>
        <fullName evidence="3 5">Flagellar hook-basal body complex protein FliE</fullName>
    </recommendedName>
</protein>
<keyword evidence="6" id="KW-0282">Flagellum</keyword>
<dbReference type="GO" id="GO:0005198">
    <property type="term" value="F:structural molecule activity"/>
    <property type="evidence" value="ECO:0007669"/>
    <property type="project" value="UniProtKB-UniRule"/>
</dbReference>
<organism evidence="6 7">
    <name type="scientific">Rhodanobacter lindaniclasticus</name>
    <dbReference type="NCBI Taxonomy" id="75310"/>
    <lineage>
        <taxon>Bacteria</taxon>
        <taxon>Pseudomonadati</taxon>
        <taxon>Pseudomonadota</taxon>
        <taxon>Gammaproteobacteria</taxon>
        <taxon>Lysobacterales</taxon>
        <taxon>Rhodanobacteraceae</taxon>
        <taxon>Rhodanobacter</taxon>
    </lineage>
</organism>
<dbReference type="PANTHER" id="PTHR34653">
    <property type="match status" value="1"/>
</dbReference>
<dbReference type="Proteomes" id="UP000306317">
    <property type="component" value="Unassembled WGS sequence"/>
</dbReference>
<comment type="caution">
    <text evidence="6">The sequence shown here is derived from an EMBL/GenBank/DDBJ whole genome shotgun (WGS) entry which is preliminary data.</text>
</comment>
<keyword evidence="6" id="KW-0969">Cilium</keyword>
<gene>
    <name evidence="5" type="primary">fliE</name>
    <name evidence="6" type="ORF">B1991_04260</name>
</gene>
<dbReference type="GO" id="GO:0009425">
    <property type="term" value="C:bacterial-type flagellum basal body"/>
    <property type="evidence" value="ECO:0007669"/>
    <property type="project" value="UniProtKB-SubCell"/>
</dbReference>
<evidence type="ECO:0000256" key="5">
    <source>
        <dbReference type="HAMAP-Rule" id="MF_00724"/>
    </source>
</evidence>
<comment type="subcellular location">
    <subcellularLocation>
        <location evidence="1 5">Bacterial flagellum basal body</location>
    </subcellularLocation>
</comment>
<dbReference type="AlphaFoldDB" id="A0A4S3KK17"/>
<evidence type="ECO:0000256" key="2">
    <source>
        <dbReference type="ARBA" id="ARBA00009272"/>
    </source>
</evidence>
<evidence type="ECO:0000256" key="1">
    <source>
        <dbReference type="ARBA" id="ARBA00004117"/>
    </source>
</evidence>
<dbReference type="PANTHER" id="PTHR34653:SF1">
    <property type="entry name" value="FLAGELLAR HOOK-BASAL BODY COMPLEX PROTEIN FLIE"/>
    <property type="match status" value="1"/>
</dbReference>
<evidence type="ECO:0000313" key="6">
    <source>
        <dbReference type="EMBL" id="THD08970.1"/>
    </source>
</evidence>
<evidence type="ECO:0000256" key="3">
    <source>
        <dbReference type="ARBA" id="ARBA00018024"/>
    </source>
</evidence>
<keyword evidence="4 5" id="KW-0975">Bacterial flagellum</keyword>
<dbReference type="NCBIfam" id="TIGR00205">
    <property type="entry name" value="fliE"/>
    <property type="match status" value="1"/>
</dbReference>
<dbReference type="RefSeq" id="WP_136257454.1">
    <property type="nucleotide sequence ID" value="NZ_MWIO01000013.1"/>
</dbReference>
<dbReference type="HAMAP" id="MF_00724">
    <property type="entry name" value="FliE"/>
    <property type="match status" value="1"/>
</dbReference>
<sequence length="108" mass="11711">MSTIDVNNLLSQMRQMSAQVRAPQAVAKIAPTAAQPDFSSVLKESVSAVGRNQMEAGRMAASFERGDPGADLGRTMIAVQKADLSLRTMVEVRNKLVDAYKEIMNMPV</sequence>
<name>A0A4S3KK17_9GAMM</name>
<dbReference type="PRINTS" id="PR01006">
    <property type="entry name" value="FLGHOOKFLIE"/>
</dbReference>
<dbReference type="GO" id="GO:0003774">
    <property type="term" value="F:cytoskeletal motor activity"/>
    <property type="evidence" value="ECO:0007669"/>
    <property type="project" value="InterPro"/>
</dbReference>
<reference evidence="6 7" key="1">
    <citation type="submission" date="2017-02" db="EMBL/GenBank/DDBJ databases">
        <title>Whole genome sequencing of Rhodanobacter lindaniclasticus DSM 17932.</title>
        <authorList>
            <person name="Kumar S."/>
            <person name="Patil P."/>
            <person name="Patil P.B."/>
        </authorList>
    </citation>
    <scope>NUCLEOTIDE SEQUENCE [LARGE SCALE GENOMIC DNA]</scope>
    <source>
        <strain evidence="6 7">DSM 17932</strain>
    </source>
</reference>
<evidence type="ECO:0000256" key="4">
    <source>
        <dbReference type="ARBA" id="ARBA00023143"/>
    </source>
</evidence>
<accession>A0A4S3KK17</accession>
<dbReference type="InterPro" id="IPR001624">
    <property type="entry name" value="FliE"/>
</dbReference>
<dbReference type="OrthoDB" id="8909229at2"/>